<dbReference type="AlphaFoldDB" id="B5E9F3"/>
<evidence type="ECO:0000313" key="4">
    <source>
        <dbReference type="Proteomes" id="UP000008825"/>
    </source>
</evidence>
<name>B5E9F3_CITBB</name>
<dbReference type="GO" id="GO:0015297">
    <property type="term" value="F:antiporter activity"/>
    <property type="evidence" value="ECO:0007669"/>
    <property type="project" value="InterPro"/>
</dbReference>
<organism evidence="3 4">
    <name type="scientific">Citrifermentans bemidjiense (strain ATCC BAA-1014 / DSM 16622 / JCM 12645 / Bem)</name>
    <name type="common">Geobacter bemidjiensis</name>
    <dbReference type="NCBI Taxonomy" id="404380"/>
    <lineage>
        <taxon>Bacteria</taxon>
        <taxon>Pseudomonadati</taxon>
        <taxon>Thermodesulfobacteriota</taxon>
        <taxon>Desulfuromonadia</taxon>
        <taxon>Geobacterales</taxon>
        <taxon>Geobacteraceae</taxon>
        <taxon>Citrifermentans</taxon>
    </lineage>
</organism>
<dbReference type="HOGENOM" id="CLU_121334_2_2_7"/>
<reference evidence="3 4" key="2">
    <citation type="journal article" date="2010" name="BMC Genomics">
        <title>The genome of Geobacter bemidjiensis, exemplar for the subsurface clade of Geobacter species that predominate in Fe(III)-reducing subsurface environments.</title>
        <authorList>
            <person name="Aklujkar M."/>
            <person name="Young N.D."/>
            <person name="Holmes D."/>
            <person name="Chavan M."/>
            <person name="Risso C."/>
            <person name="Kiss H.E."/>
            <person name="Han C.S."/>
            <person name="Land M.L."/>
            <person name="Lovley D.R."/>
        </authorList>
    </citation>
    <scope>NUCLEOTIDE SEQUENCE [LARGE SCALE GENOMIC DNA]</scope>
    <source>
        <strain evidence="4">ATCC BAA-1014 / DSM 16622 / JCM 12645 / Bem</strain>
    </source>
</reference>
<evidence type="ECO:0000256" key="2">
    <source>
        <dbReference type="SAM" id="Phobius"/>
    </source>
</evidence>
<feature type="compositionally biased region" description="Basic and acidic residues" evidence="1">
    <location>
        <begin position="98"/>
        <end position="119"/>
    </location>
</feature>
<dbReference type="InterPro" id="IPR005133">
    <property type="entry name" value="PhaG_MnhG_YufB"/>
</dbReference>
<feature type="transmembrane region" description="Helical" evidence="2">
    <location>
        <begin position="12"/>
        <end position="32"/>
    </location>
</feature>
<dbReference type="EMBL" id="CP001124">
    <property type="protein sequence ID" value="ACH38695.1"/>
    <property type="molecule type" value="Genomic_DNA"/>
</dbReference>
<keyword evidence="2" id="KW-1133">Transmembrane helix</keyword>
<accession>B5E9F3</accession>
<sequence length="119" mass="12364">MTPDVSASPAALALLLPALFICAFCCLALAVMKGFYVKLHYLAPPAVLAGVLVAAAIAFEEGMGANAVKAGLVLLVLLIGNPVITFAAARAYHLRQVSRQEAEDGKREEEAQKDGADGP</sequence>
<dbReference type="Pfam" id="PF03334">
    <property type="entry name" value="PhaG_MnhG_YufB"/>
    <property type="match status" value="1"/>
</dbReference>
<dbReference type="Proteomes" id="UP000008825">
    <property type="component" value="Chromosome"/>
</dbReference>
<gene>
    <name evidence="3" type="ordered locus">Gbem_1677</name>
</gene>
<keyword evidence="2" id="KW-0472">Membrane</keyword>
<evidence type="ECO:0000313" key="3">
    <source>
        <dbReference type="EMBL" id="ACH38695.1"/>
    </source>
</evidence>
<dbReference type="KEGG" id="gbm:Gbem_1677"/>
<dbReference type="STRING" id="404380.Gbem_1677"/>
<feature type="transmembrane region" description="Helical" evidence="2">
    <location>
        <begin position="71"/>
        <end position="89"/>
    </location>
</feature>
<protein>
    <submittedName>
        <fullName evidence="3">Uncharacterized protein</fullName>
    </submittedName>
</protein>
<dbReference type="GO" id="GO:0098662">
    <property type="term" value="P:inorganic cation transmembrane transport"/>
    <property type="evidence" value="ECO:0007669"/>
    <property type="project" value="InterPro"/>
</dbReference>
<dbReference type="RefSeq" id="WP_012530112.1">
    <property type="nucleotide sequence ID" value="NC_011146.1"/>
</dbReference>
<evidence type="ECO:0000256" key="1">
    <source>
        <dbReference type="SAM" id="MobiDB-lite"/>
    </source>
</evidence>
<feature type="region of interest" description="Disordered" evidence="1">
    <location>
        <begin position="97"/>
        <end position="119"/>
    </location>
</feature>
<keyword evidence="2" id="KW-0812">Transmembrane</keyword>
<feature type="transmembrane region" description="Helical" evidence="2">
    <location>
        <begin position="39"/>
        <end position="59"/>
    </location>
</feature>
<reference evidence="3 4" key="1">
    <citation type="submission" date="2008-07" db="EMBL/GenBank/DDBJ databases">
        <title>Complete sequence of Geobacter bemidjiensis BEM.</title>
        <authorList>
            <consortium name="US DOE Joint Genome Institute"/>
            <person name="Lucas S."/>
            <person name="Copeland A."/>
            <person name="Lapidus A."/>
            <person name="Glavina del Rio T."/>
            <person name="Dalin E."/>
            <person name="Tice H."/>
            <person name="Bruce D."/>
            <person name="Goodwin L."/>
            <person name="Pitluck S."/>
            <person name="Kiss H."/>
            <person name="Brettin T."/>
            <person name="Detter J.C."/>
            <person name="Han C."/>
            <person name="Kuske C.R."/>
            <person name="Schmutz J."/>
            <person name="Larimer F."/>
            <person name="Land M."/>
            <person name="Hauser L."/>
            <person name="Kyrpides N."/>
            <person name="Lykidis A."/>
            <person name="Lovley D."/>
            <person name="Richardson P."/>
        </authorList>
    </citation>
    <scope>NUCLEOTIDE SEQUENCE [LARGE SCALE GENOMIC DNA]</scope>
    <source>
        <strain evidence="4">ATCC BAA-1014 / DSM 16622 / JCM 12645 / Bem</strain>
    </source>
</reference>
<keyword evidence="4" id="KW-1185">Reference proteome</keyword>
<proteinExistence type="predicted"/>